<dbReference type="OrthoDB" id="48317at2759"/>
<dbReference type="SUPFAM" id="SSF50129">
    <property type="entry name" value="GroES-like"/>
    <property type="match status" value="1"/>
</dbReference>
<reference evidence="7 8" key="1">
    <citation type="submission" date="2016-03" db="EMBL/GenBank/DDBJ databases">
        <authorList>
            <person name="Ploux O."/>
        </authorList>
    </citation>
    <scope>NUCLEOTIDE SEQUENCE [LARGE SCALE GENOMIC DNA]</scope>
    <source>
        <strain evidence="7 8">UAMH 11012</strain>
    </source>
</reference>
<comment type="similarity">
    <text evidence="1">Belongs to the zinc-containing alcohol dehydrogenase family.</text>
</comment>
<keyword evidence="8" id="KW-1185">Reference proteome</keyword>
<dbReference type="InterPro" id="IPR036291">
    <property type="entry name" value="NAD(P)-bd_dom_sf"/>
</dbReference>
<dbReference type="EMBL" id="FJOG01000011">
    <property type="protein sequence ID" value="CZR58351.1"/>
    <property type="molecule type" value="Genomic_DNA"/>
</dbReference>
<sequence>MAVPGPQLPTHQTVIRQQQDCTLGISKNVPLPSLQEPNTILIKTHAVPLNPCDWKMPARFPCPLATDGCDFAGTIVQLSPGITRPLKIGDRVVGAVHGSNPARKEDGAFAEYVVTCADFVFVVPESWEWEKAAAFGGIGIATVGVGLWAGLIPIATCSRRSSEMVKSFGAEEVFDYNDPNCAADIRAYTKNSLKYVLDCIATSSTIKLCYAAIGRLGGKYTALEMPPLAAGLRQNIKLDRILGMMVLGKEIELSEGYHRPADPECHAFGLKWYKLVQELIDEGKLRPHPYKVMDGGFEGILEGLDLLREGKNQGTKLVYFL</sequence>
<dbReference type="InterPro" id="IPR020843">
    <property type="entry name" value="ER"/>
</dbReference>
<protein>
    <submittedName>
        <fullName evidence="7">Related to toxD protein</fullName>
    </submittedName>
</protein>
<dbReference type="Pfam" id="PF08240">
    <property type="entry name" value="ADH_N"/>
    <property type="match status" value="1"/>
</dbReference>
<keyword evidence="3" id="KW-0547">Nucleotide-binding</keyword>
<evidence type="ECO:0000313" key="7">
    <source>
        <dbReference type="EMBL" id="CZR58351.1"/>
    </source>
</evidence>
<name>A0A1L7X007_9HELO</name>
<organism evidence="7 8">
    <name type="scientific">Phialocephala subalpina</name>
    <dbReference type="NCBI Taxonomy" id="576137"/>
    <lineage>
        <taxon>Eukaryota</taxon>
        <taxon>Fungi</taxon>
        <taxon>Dikarya</taxon>
        <taxon>Ascomycota</taxon>
        <taxon>Pezizomycotina</taxon>
        <taxon>Leotiomycetes</taxon>
        <taxon>Helotiales</taxon>
        <taxon>Mollisiaceae</taxon>
        <taxon>Phialocephala</taxon>
        <taxon>Phialocephala fortinii species complex</taxon>
    </lineage>
</organism>
<keyword evidence="4" id="KW-0521">NADP</keyword>
<dbReference type="InterPro" id="IPR047122">
    <property type="entry name" value="Trans-enoyl_RdTase-like"/>
</dbReference>
<dbReference type="InterPro" id="IPR013154">
    <property type="entry name" value="ADH-like_N"/>
</dbReference>
<dbReference type="GO" id="GO:0016651">
    <property type="term" value="F:oxidoreductase activity, acting on NAD(P)H"/>
    <property type="evidence" value="ECO:0007669"/>
    <property type="project" value="InterPro"/>
</dbReference>
<dbReference type="InterPro" id="IPR013149">
    <property type="entry name" value="ADH-like_C"/>
</dbReference>
<evidence type="ECO:0000256" key="3">
    <source>
        <dbReference type="ARBA" id="ARBA00022741"/>
    </source>
</evidence>
<dbReference type="SMART" id="SM00829">
    <property type="entry name" value="PKS_ER"/>
    <property type="match status" value="1"/>
</dbReference>
<dbReference type="Gene3D" id="3.40.50.720">
    <property type="entry name" value="NAD(P)-binding Rossmann-like Domain"/>
    <property type="match status" value="2"/>
</dbReference>
<dbReference type="SUPFAM" id="SSF51735">
    <property type="entry name" value="NAD(P)-binding Rossmann-fold domains"/>
    <property type="match status" value="1"/>
</dbReference>
<keyword evidence="5" id="KW-0560">Oxidoreductase</keyword>
<dbReference type="GO" id="GO:0000166">
    <property type="term" value="F:nucleotide binding"/>
    <property type="evidence" value="ECO:0007669"/>
    <property type="project" value="UniProtKB-KW"/>
</dbReference>
<dbReference type="Gene3D" id="3.90.180.10">
    <property type="entry name" value="Medium-chain alcohol dehydrogenases, catalytic domain"/>
    <property type="match status" value="2"/>
</dbReference>
<dbReference type="CDD" id="cd08249">
    <property type="entry name" value="enoyl_reductase_like"/>
    <property type="match status" value="1"/>
</dbReference>
<evidence type="ECO:0000256" key="1">
    <source>
        <dbReference type="ARBA" id="ARBA00008072"/>
    </source>
</evidence>
<evidence type="ECO:0000313" key="8">
    <source>
        <dbReference type="Proteomes" id="UP000184330"/>
    </source>
</evidence>
<dbReference type="InterPro" id="IPR011032">
    <property type="entry name" value="GroES-like_sf"/>
</dbReference>
<dbReference type="Pfam" id="PF00107">
    <property type="entry name" value="ADH_zinc_N"/>
    <property type="match status" value="1"/>
</dbReference>
<feature type="domain" description="Enoyl reductase (ER)" evidence="6">
    <location>
        <begin position="24"/>
        <end position="318"/>
    </location>
</feature>
<gene>
    <name evidence="7" type="ORF">PAC_08243</name>
</gene>
<dbReference type="PANTHER" id="PTHR45348">
    <property type="entry name" value="HYPOTHETICAL OXIDOREDUCTASE (EUROFUNG)"/>
    <property type="match status" value="1"/>
</dbReference>
<evidence type="ECO:0000259" key="6">
    <source>
        <dbReference type="SMART" id="SM00829"/>
    </source>
</evidence>
<evidence type="ECO:0000256" key="4">
    <source>
        <dbReference type="ARBA" id="ARBA00022857"/>
    </source>
</evidence>
<dbReference type="STRING" id="576137.A0A1L7X007"/>
<dbReference type="Proteomes" id="UP000184330">
    <property type="component" value="Unassembled WGS sequence"/>
</dbReference>
<dbReference type="AlphaFoldDB" id="A0A1L7X007"/>
<accession>A0A1L7X007</accession>
<evidence type="ECO:0000256" key="5">
    <source>
        <dbReference type="ARBA" id="ARBA00023002"/>
    </source>
</evidence>
<proteinExistence type="inferred from homology"/>
<evidence type="ECO:0000256" key="2">
    <source>
        <dbReference type="ARBA" id="ARBA00011245"/>
    </source>
</evidence>
<dbReference type="PANTHER" id="PTHR45348:SF1">
    <property type="entry name" value="TRANS-ENOYL REDUCTASE STHE"/>
    <property type="match status" value="1"/>
</dbReference>
<comment type="subunit">
    <text evidence="2">Monomer.</text>
</comment>